<dbReference type="Proteomes" id="UP000479526">
    <property type="component" value="Unassembled WGS sequence"/>
</dbReference>
<keyword evidence="4" id="KW-0472">Membrane</keyword>
<evidence type="ECO:0000256" key="3">
    <source>
        <dbReference type="ARBA" id="ARBA00022989"/>
    </source>
</evidence>
<evidence type="ECO:0000313" key="6">
    <source>
        <dbReference type="Proteomes" id="UP000479526"/>
    </source>
</evidence>
<protein>
    <submittedName>
        <fullName evidence="5">Uncharacterized protein</fullName>
    </submittedName>
</protein>
<evidence type="ECO:0000256" key="2">
    <source>
        <dbReference type="ARBA" id="ARBA00022692"/>
    </source>
</evidence>
<dbReference type="GO" id="GO:0016020">
    <property type="term" value="C:membrane"/>
    <property type="evidence" value="ECO:0007669"/>
    <property type="project" value="UniProtKB-SubCell"/>
</dbReference>
<sequence length="235" mass="26169">MAGYPVESAVLTDNPLYRTGKMATVTCRESPVSSMSRPQARKYFKTVNKCLTKAWRAQLKKVGLPLTEPHVGFINGPEDVCGSPWPEAAALYCPDEYGYIVELDRNLLGYAGDLLWMNIAAHEFGPHVQNSTGILYAEWRHVSSGGLERTELQRRVELQVECLAGVFMSSAFASLGRPKSDVNELKDLLRRNGDETRSVRDHGKGKNTVAWFTRGFESRDPKSCNTWTSKPGKVA</sequence>
<accession>A0A7C9N1S3</accession>
<dbReference type="RefSeq" id="WP_161481132.1">
    <property type="nucleotide sequence ID" value="NZ_WXEW01000005.1"/>
</dbReference>
<dbReference type="PANTHER" id="PTHR30168">
    <property type="entry name" value="PUTATIVE MEMBRANE PROTEIN YPFJ"/>
    <property type="match status" value="1"/>
</dbReference>
<keyword evidence="2" id="KW-0812">Transmembrane</keyword>
<reference evidence="5 6" key="1">
    <citation type="submission" date="2020-01" db="EMBL/GenBank/DDBJ databases">
        <title>Herbidospora sp. NEAU-GS84 nov., a novel actinomycete isolated from soil.</title>
        <authorList>
            <person name="Han L."/>
        </authorList>
    </citation>
    <scope>NUCLEOTIDE SEQUENCE [LARGE SCALE GENOMIC DNA]</scope>
    <source>
        <strain evidence="5 6">NEAU-GS84</strain>
    </source>
</reference>
<dbReference type="PANTHER" id="PTHR30168:SF0">
    <property type="entry name" value="INNER MEMBRANE PROTEIN"/>
    <property type="match status" value="1"/>
</dbReference>
<keyword evidence="6" id="KW-1185">Reference proteome</keyword>
<dbReference type="EMBL" id="WXEW01000005">
    <property type="protein sequence ID" value="NAS23930.1"/>
    <property type="molecule type" value="Genomic_DNA"/>
</dbReference>
<dbReference type="InterPro" id="IPR007343">
    <property type="entry name" value="Uncharacterised_pept_Zn_put"/>
</dbReference>
<comment type="subcellular location">
    <subcellularLocation>
        <location evidence="1">Membrane</location>
        <topology evidence="1">Single-pass membrane protein</topology>
    </subcellularLocation>
</comment>
<comment type="caution">
    <text evidence="5">The sequence shown here is derived from an EMBL/GenBank/DDBJ whole genome shotgun (WGS) entry which is preliminary data.</text>
</comment>
<evidence type="ECO:0000256" key="4">
    <source>
        <dbReference type="ARBA" id="ARBA00023136"/>
    </source>
</evidence>
<name>A0A7C9N1S3_9ACTN</name>
<gene>
    <name evidence="5" type="ORF">GT755_19830</name>
</gene>
<dbReference type="AlphaFoldDB" id="A0A7C9N1S3"/>
<dbReference type="Pfam" id="PF04228">
    <property type="entry name" value="Zn_peptidase"/>
    <property type="match status" value="1"/>
</dbReference>
<organism evidence="5 6">
    <name type="scientific">Herbidospora solisilvae</name>
    <dbReference type="NCBI Taxonomy" id="2696284"/>
    <lineage>
        <taxon>Bacteria</taxon>
        <taxon>Bacillati</taxon>
        <taxon>Actinomycetota</taxon>
        <taxon>Actinomycetes</taxon>
        <taxon>Streptosporangiales</taxon>
        <taxon>Streptosporangiaceae</taxon>
        <taxon>Herbidospora</taxon>
    </lineage>
</organism>
<keyword evidence="3" id="KW-1133">Transmembrane helix</keyword>
<proteinExistence type="predicted"/>
<evidence type="ECO:0000313" key="5">
    <source>
        <dbReference type="EMBL" id="NAS23930.1"/>
    </source>
</evidence>
<evidence type="ECO:0000256" key="1">
    <source>
        <dbReference type="ARBA" id="ARBA00004167"/>
    </source>
</evidence>